<dbReference type="AlphaFoldDB" id="A0AAF3EUX0"/>
<reference evidence="2" key="1">
    <citation type="submission" date="2024-02" db="UniProtKB">
        <authorList>
            <consortium name="WormBaseParasite"/>
        </authorList>
    </citation>
    <scope>IDENTIFICATION</scope>
</reference>
<proteinExistence type="predicted"/>
<accession>A0AAF3EUX0</accession>
<dbReference type="Proteomes" id="UP000887575">
    <property type="component" value="Unassembled WGS sequence"/>
</dbReference>
<protein>
    <submittedName>
        <fullName evidence="2">Uncharacterized protein</fullName>
    </submittedName>
</protein>
<evidence type="ECO:0000313" key="2">
    <source>
        <dbReference type="WBParaSite" id="MBELARI_LOCUS1758"/>
    </source>
</evidence>
<evidence type="ECO:0000313" key="1">
    <source>
        <dbReference type="Proteomes" id="UP000887575"/>
    </source>
</evidence>
<dbReference type="WBParaSite" id="MBELARI_LOCUS1758">
    <property type="protein sequence ID" value="MBELARI_LOCUS1758"/>
    <property type="gene ID" value="MBELARI_LOCUS1758"/>
</dbReference>
<keyword evidence="1" id="KW-1185">Reference proteome</keyword>
<organism evidence="1 2">
    <name type="scientific">Mesorhabditis belari</name>
    <dbReference type="NCBI Taxonomy" id="2138241"/>
    <lineage>
        <taxon>Eukaryota</taxon>
        <taxon>Metazoa</taxon>
        <taxon>Ecdysozoa</taxon>
        <taxon>Nematoda</taxon>
        <taxon>Chromadorea</taxon>
        <taxon>Rhabditida</taxon>
        <taxon>Rhabditina</taxon>
        <taxon>Rhabditomorpha</taxon>
        <taxon>Rhabditoidea</taxon>
        <taxon>Rhabditidae</taxon>
        <taxon>Mesorhabditinae</taxon>
        <taxon>Mesorhabditis</taxon>
    </lineage>
</organism>
<sequence length="459" mass="53271">MIRPLGFDDTKQRQECASSCVMLNKALSSLSKIGETTDHEPSDRHRKLFLEKFDEVQQASLDAKEICAEQSAFFSERYGEIDAAFSESEKIRSDLIDLSFKQILNADFKHQADVYKSTCDVLIETVNIPATEEELPEKLSPFEHFNHGCWDVLELLGVKLKAIEIIKSACYNLSFRFCFYKLKSFDGKPTDDHFYLLHKSSRGGLFMRKVSTQRTLHFIAGSWKNEKFCMDSREISPSPNPFAEVSPIDMTEWIKQEMIKLNGYAKHYHEGFFPGFFTFKLSDYVFQLQIPPRHSSTCKNPDDLILKAGFPGEVDNDYKIGNCKCTNDDEKAYIKTYTKICKLLFLVNRKGVKIFKKKHSTNGFNIDFQSCAELKQEIVTDWRFYVHRDEQKIALNHPKYFPADHKIDILLVDQMYNLSSRNPIAEDFTRDEQTSMDIFEIFNLKEPAAKKKNMFFSEI</sequence>
<name>A0AAF3EUX0_9BILA</name>